<organism evidence="8 9">
    <name type="scientific">Lacticaseibacillus sharpeae JCM 1186 = DSM 20505</name>
    <dbReference type="NCBI Taxonomy" id="1291052"/>
    <lineage>
        <taxon>Bacteria</taxon>
        <taxon>Bacillati</taxon>
        <taxon>Bacillota</taxon>
        <taxon>Bacilli</taxon>
        <taxon>Lactobacillales</taxon>
        <taxon>Lactobacillaceae</taxon>
        <taxon>Lacticaseibacillus</taxon>
    </lineage>
</organism>
<dbReference type="PRINTS" id="PR00069">
    <property type="entry name" value="ALDKETRDTASE"/>
</dbReference>
<proteinExistence type="inferred from homology"/>
<dbReference type="SUPFAM" id="SSF51430">
    <property type="entry name" value="NAD(P)-linked oxidoreductase"/>
    <property type="match status" value="1"/>
</dbReference>
<keyword evidence="2" id="KW-0521">NADP</keyword>
<feature type="domain" description="NADP-dependent oxidoreductase" evidence="7">
    <location>
        <begin position="19"/>
        <end position="193"/>
    </location>
</feature>
<dbReference type="PATRIC" id="fig|1291052.5.peg.1662"/>
<dbReference type="InterPro" id="IPR020471">
    <property type="entry name" value="AKR"/>
</dbReference>
<dbReference type="PROSITE" id="PS00798">
    <property type="entry name" value="ALDOKETO_REDUCTASE_1"/>
    <property type="match status" value="1"/>
</dbReference>
<evidence type="ECO:0000313" key="9">
    <source>
        <dbReference type="Proteomes" id="UP000051679"/>
    </source>
</evidence>
<evidence type="ECO:0000256" key="3">
    <source>
        <dbReference type="ARBA" id="ARBA00023002"/>
    </source>
</evidence>
<dbReference type="AlphaFoldDB" id="A0A0R1ZJQ4"/>
<gene>
    <name evidence="8" type="ORF">FC18_GL001632</name>
</gene>
<evidence type="ECO:0000256" key="5">
    <source>
        <dbReference type="PIRSR" id="PIRSR000097-2"/>
    </source>
</evidence>
<sequence length="290" mass="32020">MVTNMRTTTLRGGVEMPLIGFGTFQIWQQEAAREAVSQALDAGYRLIDTAAGYFNEEGVGRAIRQSSVPREQIVLTSKLWPTDASYAGAKVAVQRSLNHLGVDYIDVYLLHQALGDYYGAWRALTEMQQAGYIRSIGVSNFNAGRLYDLAQFSGVVPAVNQIELNPWRQQRATRKTAAKLGTVIEAWSPFAQGRDGIFSNSVITTIAARHHVTTAQVILRWATQQGIIVIPKSVHRQRMDANLAATDFDLTEAEIAEIARLDRYPDDPGAVNSPQLIERLLAIDPAGKHE</sequence>
<comment type="caution">
    <text evidence="8">The sequence shown here is derived from an EMBL/GenBank/DDBJ whole genome shotgun (WGS) entry which is preliminary data.</text>
</comment>
<dbReference type="PROSITE" id="PS00063">
    <property type="entry name" value="ALDOKETO_REDUCTASE_3"/>
    <property type="match status" value="1"/>
</dbReference>
<dbReference type="InterPro" id="IPR036812">
    <property type="entry name" value="NAD(P)_OxRdtase_dom_sf"/>
</dbReference>
<feature type="binding site" evidence="5">
    <location>
        <position position="111"/>
    </location>
    <ligand>
        <name>substrate</name>
    </ligand>
</feature>
<name>A0A0R1ZJQ4_9LACO</name>
<dbReference type="Gene3D" id="3.20.20.100">
    <property type="entry name" value="NADP-dependent oxidoreductase domain"/>
    <property type="match status" value="1"/>
</dbReference>
<evidence type="ECO:0000256" key="4">
    <source>
        <dbReference type="PIRSR" id="PIRSR000097-1"/>
    </source>
</evidence>
<reference evidence="8 9" key="1">
    <citation type="journal article" date="2015" name="Genome Announc.">
        <title>Expanding the biotechnology potential of lactobacilli through comparative genomics of 213 strains and associated genera.</title>
        <authorList>
            <person name="Sun Z."/>
            <person name="Harris H.M."/>
            <person name="McCann A."/>
            <person name="Guo C."/>
            <person name="Argimon S."/>
            <person name="Zhang W."/>
            <person name="Yang X."/>
            <person name="Jeffery I.B."/>
            <person name="Cooney J.C."/>
            <person name="Kagawa T.F."/>
            <person name="Liu W."/>
            <person name="Song Y."/>
            <person name="Salvetti E."/>
            <person name="Wrobel A."/>
            <person name="Rasinkangas P."/>
            <person name="Parkhill J."/>
            <person name="Rea M.C."/>
            <person name="O'Sullivan O."/>
            <person name="Ritari J."/>
            <person name="Douillard F.P."/>
            <person name="Paul Ross R."/>
            <person name="Yang R."/>
            <person name="Briner A.E."/>
            <person name="Felis G.E."/>
            <person name="de Vos W.M."/>
            <person name="Barrangou R."/>
            <person name="Klaenhammer T.R."/>
            <person name="Caufield P.W."/>
            <person name="Cui Y."/>
            <person name="Zhang H."/>
            <person name="O'Toole P.W."/>
        </authorList>
    </citation>
    <scope>NUCLEOTIDE SEQUENCE [LARGE SCALE GENOMIC DNA]</scope>
    <source>
        <strain evidence="8 9">DSM 20505</strain>
    </source>
</reference>
<evidence type="ECO:0000313" key="8">
    <source>
        <dbReference type="EMBL" id="KRM55182.1"/>
    </source>
</evidence>
<dbReference type="PANTHER" id="PTHR43827">
    <property type="entry name" value="2,5-DIKETO-D-GLUCONIC ACID REDUCTASE"/>
    <property type="match status" value="1"/>
</dbReference>
<keyword evidence="3" id="KW-0560">Oxidoreductase</keyword>
<dbReference type="Pfam" id="PF00248">
    <property type="entry name" value="Aldo_ket_red"/>
    <property type="match status" value="2"/>
</dbReference>
<dbReference type="Proteomes" id="UP000051679">
    <property type="component" value="Unassembled WGS sequence"/>
</dbReference>
<dbReference type="PIRSF" id="PIRSF000097">
    <property type="entry name" value="AKR"/>
    <property type="match status" value="1"/>
</dbReference>
<accession>A0A0R1ZJQ4</accession>
<dbReference type="InterPro" id="IPR023210">
    <property type="entry name" value="NADP_OxRdtase_dom"/>
</dbReference>
<evidence type="ECO:0000256" key="1">
    <source>
        <dbReference type="ARBA" id="ARBA00007905"/>
    </source>
</evidence>
<dbReference type="GO" id="GO:0016616">
    <property type="term" value="F:oxidoreductase activity, acting on the CH-OH group of donors, NAD or NADP as acceptor"/>
    <property type="evidence" value="ECO:0007669"/>
    <property type="project" value="UniProtKB-ARBA"/>
</dbReference>
<feature type="active site" description="Proton donor" evidence="4">
    <location>
        <position position="53"/>
    </location>
</feature>
<feature type="domain" description="NADP-dependent oxidoreductase" evidence="7">
    <location>
        <begin position="202"/>
        <end position="262"/>
    </location>
</feature>
<evidence type="ECO:0000256" key="6">
    <source>
        <dbReference type="PIRSR" id="PIRSR000097-3"/>
    </source>
</evidence>
<protein>
    <submittedName>
        <fullName evidence="8">Organophosphate reductase</fullName>
    </submittedName>
</protein>
<dbReference type="InterPro" id="IPR018170">
    <property type="entry name" value="Aldo/ket_reductase_CS"/>
</dbReference>
<dbReference type="EMBL" id="AYYO01000030">
    <property type="protein sequence ID" value="KRM55182.1"/>
    <property type="molecule type" value="Genomic_DNA"/>
</dbReference>
<dbReference type="STRING" id="1291052.FC18_GL001632"/>
<feature type="site" description="Lowers pKa of active site Tyr" evidence="6">
    <location>
        <position position="78"/>
    </location>
</feature>
<dbReference type="FunFam" id="3.20.20.100:FF:000015">
    <property type="entry name" value="Oxidoreductase, aldo/keto reductase family"/>
    <property type="match status" value="1"/>
</dbReference>
<evidence type="ECO:0000256" key="2">
    <source>
        <dbReference type="ARBA" id="ARBA00022857"/>
    </source>
</evidence>
<comment type="similarity">
    <text evidence="1">Belongs to the aldo/keto reductase family.</text>
</comment>
<evidence type="ECO:0000259" key="7">
    <source>
        <dbReference type="Pfam" id="PF00248"/>
    </source>
</evidence>
<dbReference type="PROSITE" id="PS00062">
    <property type="entry name" value="ALDOKETO_REDUCTASE_2"/>
    <property type="match status" value="1"/>
</dbReference>
<keyword evidence="9" id="KW-1185">Reference proteome</keyword>
<dbReference type="PANTHER" id="PTHR43827:SF3">
    <property type="entry name" value="NADP-DEPENDENT OXIDOREDUCTASE DOMAIN-CONTAINING PROTEIN"/>
    <property type="match status" value="1"/>
</dbReference>